<accession>A0ABM8R203</accession>
<feature type="domain" description="PRC-barrel" evidence="1">
    <location>
        <begin position="11"/>
        <end position="84"/>
    </location>
</feature>
<dbReference type="Gene3D" id="2.30.30.240">
    <property type="entry name" value="PRC-barrel domain"/>
    <property type="match status" value="1"/>
</dbReference>
<dbReference type="PANTHER" id="PTHR36505:SF1">
    <property type="entry name" value="BLR1072 PROTEIN"/>
    <property type="match status" value="1"/>
</dbReference>
<dbReference type="PANTHER" id="PTHR36505">
    <property type="entry name" value="BLR1072 PROTEIN"/>
    <property type="match status" value="1"/>
</dbReference>
<name>A0ABM8R203_9BACT</name>
<keyword evidence="3" id="KW-1185">Reference proteome</keyword>
<comment type="caution">
    <text evidence="2">The sequence shown here is derived from an EMBL/GenBank/DDBJ whole genome shotgun (WGS) entry which is preliminary data.</text>
</comment>
<dbReference type="RefSeq" id="WP_213041579.1">
    <property type="nucleotide sequence ID" value="NZ_CAJNBJ010000002.1"/>
</dbReference>
<dbReference type="Pfam" id="PF05239">
    <property type="entry name" value="PRC"/>
    <property type="match status" value="1"/>
</dbReference>
<reference evidence="2 3" key="1">
    <citation type="submission" date="2021-02" db="EMBL/GenBank/DDBJ databases">
        <authorList>
            <person name="Han P."/>
        </authorList>
    </citation>
    <scope>NUCLEOTIDE SEQUENCE [LARGE SCALE GENOMIC DNA]</scope>
    <source>
        <strain evidence="2">Candidatus Nitrospira sp. ZN2</strain>
    </source>
</reference>
<evidence type="ECO:0000313" key="2">
    <source>
        <dbReference type="EMBL" id="CAE6728168.1"/>
    </source>
</evidence>
<evidence type="ECO:0000259" key="1">
    <source>
        <dbReference type="Pfam" id="PF05239"/>
    </source>
</evidence>
<evidence type="ECO:0000313" key="3">
    <source>
        <dbReference type="Proteomes" id="UP000675880"/>
    </source>
</evidence>
<gene>
    <name evidence="2" type="ORF">NSPZN2_100216</name>
</gene>
<dbReference type="EMBL" id="CAJNBJ010000002">
    <property type="protein sequence ID" value="CAE6728168.1"/>
    <property type="molecule type" value="Genomic_DNA"/>
</dbReference>
<proteinExistence type="predicted"/>
<dbReference type="InterPro" id="IPR011033">
    <property type="entry name" value="PRC_barrel-like_sf"/>
</dbReference>
<organism evidence="2 3">
    <name type="scientific">Nitrospira defluvii</name>
    <dbReference type="NCBI Taxonomy" id="330214"/>
    <lineage>
        <taxon>Bacteria</taxon>
        <taxon>Pseudomonadati</taxon>
        <taxon>Nitrospirota</taxon>
        <taxon>Nitrospiria</taxon>
        <taxon>Nitrospirales</taxon>
        <taxon>Nitrospiraceae</taxon>
        <taxon>Nitrospira</taxon>
    </lineage>
</organism>
<dbReference type="Proteomes" id="UP000675880">
    <property type="component" value="Unassembled WGS sequence"/>
</dbReference>
<dbReference type="SUPFAM" id="SSF50346">
    <property type="entry name" value="PRC-barrel domain"/>
    <property type="match status" value="1"/>
</dbReference>
<dbReference type="InterPro" id="IPR027275">
    <property type="entry name" value="PRC-brl_dom"/>
</dbReference>
<protein>
    <submittedName>
        <fullName evidence="2">Photosystem reaction center subunit H</fullName>
    </submittedName>
</protein>
<sequence length="119" mass="13354">MTIHTGRRLLSASAIEGMPVQNQAGEDLGEIHSLMIDLENGRIAYAVLSFGGFLGLGDKLFALPWEALTLSAGGEFFILNVARERLEQAEGFDKDRWPDMADTAWGERLHTYYGYKPYW</sequence>